<evidence type="ECO:0000259" key="4">
    <source>
        <dbReference type="PROSITE" id="PS51071"/>
    </source>
</evidence>
<evidence type="ECO:0000313" key="7">
    <source>
        <dbReference type="Proteomes" id="UP000078316"/>
    </source>
</evidence>
<feature type="domain" description="HTH rpiR-type" evidence="4">
    <location>
        <begin position="4"/>
        <end position="80"/>
    </location>
</feature>
<dbReference type="EMBL" id="LWHQ01000021">
    <property type="protein sequence ID" value="OAS24907.1"/>
    <property type="molecule type" value="Genomic_DNA"/>
</dbReference>
<dbReference type="Pfam" id="PF01418">
    <property type="entry name" value="HTH_6"/>
    <property type="match status" value="1"/>
</dbReference>
<dbReference type="InterPro" id="IPR047640">
    <property type="entry name" value="RpiR-like"/>
</dbReference>
<dbReference type="Gene3D" id="3.40.50.10490">
    <property type="entry name" value="Glucose-6-phosphate isomerase like protein, domain 1"/>
    <property type="match status" value="1"/>
</dbReference>
<dbReference type="RefSeq" id="WP_048432388.1">
    <property type="nucleotide sequence ID" value="NZ_LWHQ01000021.1"/>
</dbReference>
<keyword evidence="1" id="KW-0805">Transcription regulation</keyword>
<evidence type="ECO:0000256" key="1">
    <source>
        <dbReference type="ARBA" id="ARBA00023015"/>
    </source>
</evidence>
<gene>
    <name evidence="6" type="ORF">A5481_12510</name>
</gene>
<dbReference type="CDD" id="cd05013">
    <property type="entry name" value="SIS_RpiR"/>
    <property type="match status" value="1"/>
</dbReference>
<evidence type="ECO:0000313" key="6">
    <source>
        <dbReference type="EMBL" id="OAS24907.1"/>
    </source>
</evidence>
<dbReference type="GO" id="GO:1901135">
    <property type="term" value="P:carbohydrate derivative metabolic process"/>
    <property type="evidence" value="ECO:0007669"/>
    <property type="project" value="InterPro"/>
</dbReference>
<evidence type="ECO:0000259" key="5">
    <source>
        <dbReference type="PROSITE" id="PS51464"/>
    </source>
</evidence>
<dbReference type="AlphaFoldDB" id="A0A179SEJ9"/>
<dbReference type="InterPro" id="IPR000281">
    <property type="entry name" value="HTH_RpiR"/>
</dbReference>
<proteinExistence type="predicted"/>
<keyword evidence="3" id="KW-0804">Transcription</keyword>
<evidence type="ECO:0000256" key="3">
    <source>
        <dbReference type="ARBA" id="ARBA00023163"/>
    </source>
</evidence>
<dbReference type="InterPro" id="IPR035472">
    <property type="entry name" value="RpiR-like_SIS"/>
</dbReference>
<comment type="caution">
    <text evidence="6">The sequence shown here is derived from an EMBL/GenBank/DDBJ whole genome shotgun (WGS) entry which is preliminary data.</text>
</comment>
<dbReference type="PANTHER" id="PTHR30514:SF18">
    <property type="entry name" value="RPIR-FAMILY TRANSCRIPTIONAL REGULATOR"/>
    <property type="match status" value="1"/>
</dbReference>
<dbReference type="PROSITE" id="PS51464">
    <property type="entry name" value="SIS"/>
    <property type="match status" value="1"/>
</dbReference>
<sequence>MEHGPLTDPIVEAFEGLGPQLKTAARFILDQPSEVALLSMREQARRAGVQPHTMTRLAQRLGFAGYDDVRALYAGAVRDGALGFSGRADLQVATQKAKGERAVALDIVASVGAQVQRLAEPASLDRLVAAADLLASAERIYCLGLRSCHPVVAHFAYVMSFLGERAVLLDAGAGTGLDPIRAASSKDVLLAASVAPYTRATIETARYAHERGVPIVAVTDSPVSPLAGIARETVMVPADSPSFFHTIAPALVVGEILAALVAGRGGEASLAAIKRSEAQLTAFGIHWSPPTARTSS</sequence>
<dbReference type="Proteomes" id="UP000078316">
    <property type="component" value="Unassembled WGS sequence"/>
</dbReference>
<dbReference type="GO" id="GO:0097367">
    <property type="term" value="F:carbohydrate derivative binding"/>
    <property type="evidence" value="ECO:0007669"/>
    <property type="project" value="InterPro"/>
</dbReference>
<dbReference type="GO" id="GO:0003677">
    <property type="term" value="F:DNA binding"/>
    <property type="evidence" value="ECO:0007669"/>
    <property type="project" value="UniProtKB-KW"/>
</dbReference>
<dbReference type="SUPFAM" id="SSF53697">
    <property type="entry name" value="SIS domain"/>
    <property type="match status" value="1"/>
</dbReference>
<dbReference type="InterPro" id="IPR046348">
    <property type="entry name" value="SIS_dom_sf"/>
</dbReference>
<dbReference type="InterPro" id="IPR036388">
    <property type="entry name" value="WH-like_DNA-bd_sf"/>
</dbReference>
<dbReference type="InterPro" id="IPR009057">
    <property type="entry name" value="Homeodomain-like_sf"/>
</dbReference>
<organism evidence="6 7">
    <name type="scientific">Methylobacterium platani</name>
    <dbReference type="NCBI Taxonomy" id="427683"/>
    <lineage>
        <taxon>Bacteria</taxon>
        <taxon>Pseudomonadati</taxon>
        <taxon>Pseudomonadota</taxon>
        <taxon>Alphaproteobacteria</taxon>
        <taxon>Hyphomicrobiales</taxon>
        <taxon>Methylobacteriaceae</taxon>
        <taxon>Methylobacterium</taxon>
    </lineage>
</organism>
<dbReference type="OrthoDB" id="9814676at2"/>
<accession>A0A179SEJ9</accession>
<reference evidence="6 7" key="1">
    <citation type="submission" date="2016-04" db="EMBL/GenBank/DDBJ databases">
        <authorList>
            <person name="Evans L.H."/>
            <person name="Alamgir A."/>
            <person name="Owens N."/>
            <person name="Weber N.D."/>
            <person name="Virtaneva K."/>
            <person name="Barbian K."/>
            <person name="Babar A."/>
            <person name="Rosenke K."/>
        </authorList>
    </citation>
    <scope>NUCLEOTIDE SEQUENCE [LARGE SCALE GENOMIC DNA]</scope>
    <source>
        <strain evidence="6 7">PMB02</strain>
    </source>
</reference>
<protein>
    <submittedName>
        <fullName evidence="6">SIS domain-containing protein</fullName>
    </submittedName>
</protein>
<dbReference type="GO" id="GO:0003700">
    <property type="term" value="F:DNA-binding transcription factor activity"/>
    <property type="evidence" value="ECO:0007669"/>
    <property type="project" value="InterPro"/>
</dbReference>
<keyword evidence="2" id="KW-0238">DNA-binding</keyword>
<dbReference type="STRING" id="427683.A5481_12510"/>
<dbReference type="InterPro" id="IPR001347">
    <property type="entry name" value="SIS_dom"/>
</dbReference>
<dbReference type="Gene3D" id="1.10.10.10">
    <property type="entry name" value="Winged helix-like DNA-binding domain superfamily/Winged helix DNA-binding domain"/>
    <property type="match status" value="1"/>
</dbReference>
<name>A0A179SEJ9_9HYPH</name>
<dbReference type="Pfam" id="PF01380">
    <property type="entry name" value="SIS"/>
    <property type="match status" value="1"/>
</dbReference>
<evidence type="ECO:0000256" key="2">
    <source>
        <dbReference type="ARBA" id="ARBA00023125"/>
    </source>
</evidence>
<dbReference type="SUPFAM" id="SSF46689">
    <property type="entry name" value="Homeodomain-like"/>
    <property type="match status" value="1"/>
</dbReference>
<dbReference type="PROSITE" id="PS51071">
    <property type="entry name" value="HTH_RPIR"/>
    <property type="match status" value="1"/>
</dbReference>
<feature type="domain" description="SIS" evidence="5">
    <location>
        <begin position="130"/>
        <end position="267"/>
    </location>
</feature>
<dbReference type="PANTHER" id="PTHR30514">
    <property type="entry name" value="GLUCOKINASE"/>
    <property type="match status" value="1"/>
</dbReference>